<reference evidence="2" key="3">
    <citation type="submission" date="2016-03" db="EMBL/GenBank/DDBJ databases">
        <authorList>
            <person name="Loux V."/>
        </authorList>
    </citation>
    <scope>NUCLEOTIDE SEQUENCE</scope>
    <source>
        <strain evidence="2">C1</strain>
    </source>
</reference>
<dbReference type="PATRIC" id="fig|948.7.peg.772"/>
<dbReference type="Pfam" id="PF02575">
    <property type="entry name" value="YbaB_DNA_bd"/>
    <property type="match status" value="1"/>
</dbReference>
<dbReference type="SUPFAM" id="SSF82607">
    <property type="entry name" value="YbaB-like"/>
    <property type="match status" value="1"/>
</dbReference>
<evidence type="ECO:0000313" key="1">
    <source>
        <dbReference type="EMBL" id="CEG20694.1"/>
    </source>
</evidence>
<evidence type="ECO:0000313" key="3">
    <source>
        <dbReference type="Proteomes" id="UP000055047"/>
    </source>
</evidence>
<accession>A0A098EEI6</accession>
<dbReference type="Gene3D" id="3.30.1310.10">
    <property type="entry name" value="Nucleoid-associated protein YbaB-like domain"/>
    <property type="match status" value="1"/>
</dbReference>
<dbReference type="EMBL" id="FLLR01000019">
    <property type="protein sequence ID" value="SBO14262.1"/>
    <property type="molecule type" value="Genomic_DNA"/>
</dbReference>
<dbReference type="Proteomes" id="UP000055047">
    <property type="component" value="Unassembled WGS sequence"/>
</dbReference>
<proteinExistence type="predicted"/>
<sequence length="102" mass="11613">MSFDDQKFADLQDALKKKLSELKVYQEPKSFEGQSLGGRVSVKILLSNLVEYKVQEVKVDPALLGEKAFVVEDLIKAAFDDAFRKSMDYNKGFISSLMSFYF</sequence>
<dbReference type="AlphaFoldDB" id="A0A098EEI6"/>
<dbReference type="OMA" id="DFQEHQK"/>
<dbReference type="EMBL" id="CCXQ01000062">
    <property type="protein sequence ID" value="CEG20694.1"/>
    <property type="molecule type" value="Genomic_DNA"/>
</dbReference>
<evidence type="ECO:0000313" key="4">
    <source>
        <dbReference type="Proteomes" id="UP000078419"/>
    </source>
</evidence>
<dbReference type="Proteomes" id="UP000078419">
    <property type="component" value="Unassembled WGS sequence"/>
</dbReference>
<evidence type="ECO:0000313" key="2">
    <source>
        <dbReference type="EMBL" id="SBO14262.1"/>
    </source>
</evidence>
<dbReference type="GeneID" id="92747789"/>
<dbReference type="GO" id="GO:0003677">
    <property type="term" value="F:DNA binding"/>
    <property type="evidence" value="ECO:0007669"/>
    <property type="project" value="InterPro"/>
</dbReference>
<organism evidence="1 3">
    <name type="scientific">Anaplasma phagocytophilum</name>
    <name type="common">Ehrlichia phagocytophila</name>
    <dbReference type="NCBI Taxonomy" id="948"/>
    <lineage>
        <taxon>Bacteria</taxon>
        <taxon>Pseudomonadati</taxon>
        <taxon>Pseudomonadota</taxon>
        <taxon>Alphaproteobacteria</taxon>
        <taxon>Rickettsiales</taxon>
        <taxon>Anaplasmataceae</taxon>
        <taxon>Anaplasma</taxon>
        <taxon>phagocytophilum group</taxon>
    </lineage>
</organism>
<name>A0A098EEI6_ANAPH</name>
<dbReference type="InterPro" id="IPR004401">
    <property type="entry name" value="YbaB/EbfC"/>
</dbReference>
<protein>
    <submittedName>
        <fullName evidence="2">Nucleoid-associated protein YbaB</fullName>
    </submittedName>
</protein>
<reference evidence="1 3" key="1">
    <citation type="submission" date="2014-09" db="EMBL/GenBank/DDBJ databases">
        <authorList>
            <person name="Loux Valentin"/>
            <person name="Dugat Thibaut"/>
        </authorList>
    </citation>
    <scope>NUCLEOTIDE SEQUENCE [LARGE SCALE GENOMIC DNA]</scope>
    <source>
        <strain evidence="1 3">BOV-10_179</strain>
    </source>
</reference>
<dbReference type="InterPro" id="IPR036894">
    <property type="entry name" value="YbaB-like_sf"/>
</dbReference>
<reference evidence="4" key="2">
    <citation type="submission" date="2016-03" db="EMBL/GenBank/DDBJ databases">
        <authorList>
            <person name="Loux Valentin"/>
        </authorList>
    </citation>
    <scope>NUCLEOTIDE SEQUENCE [LARGE SCALE GENOMIC DNA]</scope>
    <source>
        <strain evidence="4">C1</strain>
    </source>
</reference>
<dbReference type="RefSeq" id="WP_011451357.1">
    <property type="nucleotide sequence ID" value="NZ_CCXQ01000062.1"/>
</dbReference>
<gene>
    <name evidence="2" type="primary">ybaB</name>
    <name evidence="2" type="ORF">ANAPC1_00609</name>
    <name evidence="1" type="ORF">ANAPHAGO_00181</name>
</gene>